<dbReference type="Proteomes" id="UP000011182">
    <property type="component" value="Unassembled WGS sequence"/>
</dbReference>
<reference evidence="2 3" key="1">
    <citation type="journal article" date="2014" name="Syst. Appl. Microbiol.">
        <title>Genomic insights into the taxonomic status of the three subspecies of Bacillus subtilis.</title>
        <authorList>
            <person name="Yi H."/>
            <person name="Chun J."/>
            <person name="Cha C.J."/>
        </authorList>
    </citation>
    <scope>NUCLEOTIDE SEQUENCE [LARGE SCALE GENOMIC DNA]</scope>
    <source>
        <strain evidence="2 3">KCTC 13429</strain>
    </source>
</reference>
<organism evidence="2 3">
    <name type="scientific">Bacillus inaquosorum KCTC 13429</name>
    <dbReference type="NCBI Taxonomy" id="1236548"/>
    <lineage>
        <taxon>Bacteria</taxon>
        <taxon>Bacillati</taxon>
        <taxon>Bacillota</taxon>
        <taxon>Bacilli</taxon>
        <taxon>Bacillales</taxon>
        <taxon>Bacillaceae</taxon>
        <taxon>Bacillus</taxon>
    </lineage>
</organism>
<dbReference type="AlphaFoldDB" id="A0A9W5LFK1"/>
<accession>A0A9W5LFK1</accession>
<proteinExistence type="predicted"/>
<feature type="transmembrane region" description="Helical" evidence="1">
    <location>
        <begin position="15"/>
        <end position="35"/>
    </location>
</feature>
<keyword evidence="3" id="KW-1185">Reference proteome</keyword>
<protein>
    <submittedName>
        <fullName evidence="2">Uncharacterized protein</fullName>
    </submittedName>
</protein>
<name>A0A9W5LFK1_9BACI</name>
<keyword evidence="1" id="KW-1133">Transmembrane helix</keyword>
<keyword evidence="1" id="KW-0472">Membrane</keyword>
<comment type="caution">
    <text evidence="2">The sequence shown here is derived from an EMBL/GenBank/DDBJ whole genome shotgun (WGS) entry which is preliminary data.</text>
</comment>
<sequence>MPYCRPVFSNLNQTAGMNLAVFLLFHLHLTMNVVYNS</sequence>
<dbReference type="EMBL" id="AMXN01000008">
    <property type="protein sequence ID" value="ELS59782.1"/>
    <property type="molecule type" value="Genomic_DNA"/>
</dbReference>
<evidence type="ECO:0000313" key="2">
    <source>
        <dbReference type="EMBL" id="ELS59782.1"/>
    </source>
</evidence>
<evidence type="ECO:0000256" key="1">
    <source>
        <dbReference type="SAM" id="Phobius"/>
    </source>
</evidence>
<evidence type="ECO:0000313" key="3">
    <source>
        <dbReference type="Proteomes" id="UP000011182"/>
    </source>
</evidence>
<gene>
    <name evidence="2" type="ORF">BSI_37360</name>
</gene>
<keyword evidence="1" id="KW-0812">Transmembrane</keyword>